<accession>A0A0V1H092</accession>
<keyword evidence="2" id="KW-1185">Reference proteome</keyword>
<dbReference type="AlphaFoldDB" id="A0A0V1H092"/>
<proteinExistence type="predicted"/>
<protein>
    <submittedName>
        <fullName evidence="1">Uncharacterized protein</fullName>
    </submittedName>
</protein>
<dbReference type="Proteomes" id="UP000054805">
    <property type="component" value="Unassembled WGS sequence"/>
</dbReference>
<organism evidence="1 2">
    <name type="scientific">Trichinella pseudospiralis</name>
    <name type="common">Parasitic roundworm</name>
    <dbReference type="NCBI Taxonomy" id="6337"/>
    <lineage>
        <taxon>Eukaryota</taxon>
        <taxon>Metazoa</taxon>
        <taxon>Ecdysozoa</taxon>
        <taxon>Nematoda</taxon>
        <taxon>Enoplea</taxon>
        <taxon>Dorylaimia</taxon>
        <taxon>Trichinellida</taxon>
        <taxon>Trichinellidae</taxon>
        <taxon>Trichinella</taxon>
    </lineage>
</organism>
<evidence type="ECO:0000313" key="2">
    <source>
        <dbReference type="Proteomes" id="UP000054805"/>
    </source>
</evidence>
<comment type="caution">
    <text evidence="1">The sequence shown here is derived from an EMBL/GenBank/DDBJ whole genome shotgun (WGS) entry which is preliminary data.</text>
</comment>
<sequence>MINEICVLCRPMECLFVTAREPMKFTTGATNKTPIGQEKFHILSTNRRRHSIANGIGMVEHINLHIITYEEFVGKRPLKMQVVFLIDVVIATENAVLHEHTIEIIESSVCLDNITDYKSQNFNFYHKQRRKQCHNNRPTLVLSTLSYEPLRLPFVIASFNVARLQIGMLN</sequence>
<reference evidence="1 2" key="1">
    <citation type="submission" date="2015-01" db="EMBL/GenBank/DDBJ databases">
        <title>Evolution of Trichinella species and genotypes.</title>
        <authorList>
            <person name="Korhonen P.K."/>
            <person name="Edoardo P."/>
            <person name="Giuseppe L.R."/>
            <person name="Gasser R.B."/>
        </authorList>
    </citation>
    <scope>NUCLEOTIDE SEQUENCE [LARGE SCALE GENOMIC DNA]</scope>
    <source>
        <strain evidence="1">ISS588</strain>
    </source>
</reference>
<gene>
    <name evidence="1" type="ORF">T4B_10321</name>
</gene>
<dbReference type="EMBL" id="JYDS01000514">
    <property type="protein sequence ID" value="KRZ03931.1"/>
    <property type="molecule type" value="Genomic_DNA"/>
</dbReference>
<evidence type="ECO:0000313" key="1">
    <source>
        <dbReference type="EMBL" id="KRZ03931.1"/>
    </source>
</evidence>
<name>A0A0V1H092_TRIPS</name>